<dbReference type="SUPFAM" id="SSF52317">
    <property type="entry name" value="Class I glutamine amidotransferase-like"/>
    <property type="match status" value="1"/>
</dbReference>
<evidence type="ECO:0000259" key="11">
    <source>
        <dbReference type="Pfam" id="PF08532"/>
    </source>
</evidence>
<dbReference type="GeneID" id="96746484"/>
<dbReference type="InterPro" id="IPR003476">
    <property type="entry name" value="Glyco_hydro_42"/>
</dbReference>
<evidence type="ECO:0000256" key="8">
    <source>
        <dbReference type="PIRSR" id="PIRSR001084-2"/>
    </source>
</evidence>
<dbReference type="Pfam" id="PF08532">
    <property type="entry name" value="Glyco_hydro_42M"/>
    <property type="match status" value="1"/>
</dbReference>
<evidence type="ECO:0000256" key="7">
    <source>
        <dbReference type="PIRSR" id="PIRSR001084-1"/>
    </source>
</evidence>
<feature type="active site" description="Proton donor" evidence="7">
    <location>
        <position position="163"/>
    </location>
</feature>
<accession>A0A1R1S7K7</accession>
<dbReference type="CDD" id="cd03143">
    <property type="entry name" value="A4_beta-galactosidase_middle_domain"/>
    <property type="match status" value="1"/>
</dbReference>
<feature type="binding site" evidence="8">
    <location>
        <position position="162"/>
    </location>
    <ligand>
        <name>substrate</name>
    </ligand>
</feature>
<proteinExistence type="inferred from homology"/>
<dbReference type="GO" id="GO:0009341">
    <property type="term" value="C:beta-galactosidase complex"/>
    <property type="evidence" value="ECO:0007669"/>
    <property type="project" value="InterPro"/>
</dbReference>
<dbReference type="AlphaFoldDB" id="A0A1R1S7K7"/>
<evidence type="ECO:0000259" key="10">
    <source>
        <dbReference type="Pfam" id="PF02449"/>
    </source>
</evidence>
<dbReference type="Pfam" id="PF02449">
    <property type="entry name" value="Glyco_hydro_42"/>
    <property type="match status" value="1"/>
</dbReference>
<dbReference type="GO" id="GO:0004565">
    <property type="term" value="F:beta-galactosidase activity"/>
    <property type="evidence" value="ECO:0007669"/>
    <property type="project" value="UniProtKB-EC"/>
</dbReference>
<dbReference type="InterPro" id="IPR029062">
    <property type="entry name" value="Class_I_gatase-like"/>
</dbReference>
<feature type="domain" description="Beta-galactosidase C-terminal" evidence="12">
    <location>
        <begin position="634"/>
        <end position="689"/>
    </location>
</feature>
<keyword evidence="4 6" id="KW-0378">Hydrolase</keyword>
<dbReference type="SUPFAM" id="SSF51445">
    <property type="entry name" value="(Trans)glycosidases"/>
    <property type="match status" value="1"/>
</dbReference>
<comment type="similarity">
    <text evidence="2 6">Belongs to the glycosyl hydrolase 42 family.</text>
</comment>
<dbReference type="Gene3D" id="3.40.50.880">
    <property type="match status" value="1"/>
</dbReference>
<gene>
    <name evidence="13" type="ORF">SPAR_37518</name>
</gene>
<feature type="active site" description="Nucleophile" evidence="7">
    <location>
        <position position="320"/>
    </location>
</feature>
<reference evidence="13 14" key="1">
    <citation type="submission" date="2013-05" db="EMBL/GenBank/DDBJ databases">
        <title>Genome sequence of Streptomyces sparsogenes DSM 40356.</title>
        <authorList>
            <person name="Coyne S."/>
            <person name="Seebeck F.P."/>
        </authorList>
    </citation>
    <scope>NUCLEOTIDE SEQUENCE [LARGE SCALE GENOMIC DNA]</scope>
    <source>
        <strain evidence="13 14">DSM 40356</strain>
    </source>
</reference>
<dbReference type="RefSeq" id="WP_065966407.1">
    <property type="nucleotide sequence ID" value="NZ_ASQP01000477.1"/>
</dbReference>
<dbReference type="GO" id="GO:0006012">
    <property type="term" value="P:galactose metabolic process"/>
    <property type="evidence" value="ECO:0007669"/>
    <property type="project" value="InterPro"/>
</dbReference>
<evidence type="ECO:0000256" key="9">
    <source>
        <dbReference type="SAM" id="MobiDB-lite"/>
    </source>
</evidence>
<dbReference type="InterPro" id="IPR013739">
    <property type="entry name" value="Beta_galactosidase_C"/>
</dbReference>
<dbReference type="EC" id="3.2.1.23" evidence="3 6"/>
<feature type="binding site" evidence="8">
    <location>
        <position position="124"/>
    </location>
    <ligand>
        <name>substrate</name>
    </ligand>
</feature>
<dbReference type="STRING" id="67365.GCA_001704635_01533"/>
<dbReference type="InterPro" id="IPR017853">
    <property type="entry name" value="GH"/>
</dbReference>
<comment type="caution">
    <text evidence="13">The sequence shown here is derived from an EMBL/GenBank/DDBJ whole genome shotgun (WGS) entry which is preliminary data.</text>
</comment>
<dbReference type="Pfam" id="PF08533">
    <property type="entry name" value="Glyco_hydro_42C"/>
    <property type="match status" value="1"/>
</dbReference>
<protein>
    <recommendedName>
        <fullName evidence="3 6">Beta-galactosidase</fullName>
        <shortName evidence="6">Beta-gal</shortName>
        <ecNumber evidence="3 6">3.2.1.23</ecNumber>
    </recommendedName>
</protein>
<evidence type="ECO:0000313" key="13">
    <source>
        <dbReference type="EMBL" id="OMI34213.1"/>
    </source>
</evidence>
<evidence type="ECO:0000256" key="3">
    <source>
        <dbReference type="ARBA" id="ARBA00012756"/>
    </source>
</evidence>
<dbReference type="InterPro" id="IPR013529">
    <property type="entry name" value="Glyco_hydro_42_N"/>
</dbReference>
<dbReference type="InterPro" id="IPR013738">
    <property type="entry name" value="Beta_galactosidase_Trimer"/>
</dbReference>
<dbReference type="InterPro" id="IPR013780">
    <property type="entry name" value="Glyco_hydro_b"/>
</dbReference>
<evidence type="ECO:0000259" key="12">
    <source>
        <dbReference type="Pfam" id="PF08533"/>
    </source>
</evidence>
<evidence type="ECO:0000256" key="4">
    <source>
        <dbReference type="ARBA" id="ARBA00022801"/>
    </source>
</evidence>
<dbReference type="PANTHER" id="PTHR36447:SF1">
    <property type="entry name" value="BETA-GALACTOSIDASE GANA"/>
    <property type="match status" value="1"/>
</dbReference>
<dbReference type="Proteomes" id="UP000186168">
    <property type="component" value="Unassembled WGS sequence"/>
</dbReference>
<feature type="domain" description="Glycoside hydrolase family 42 N-terminal" evidence="10">
    <location>
        <begin position="27"/>
        <end position="397"/>
    </location>
</feature>
<evidence type="ECO:0000256" key="2">
    <source>
        <dbReference type="ARBA" id="ARBA00005940"/>
    </source>
</evidence>
<feature type="binding site" evidence="8">
    <location>
        <position position="328"/>
    </location>
    <ligand>
        <name>substrate</name>
    </ligand>
</feature>
<name>A0A1R1S7K7_9ACTN</name>
<dbReference type="Gene3D" id="3.20.20.80">
    <property type="entry name" value="Glycosidases"/>
    <property type="match status" value="1"/>
</dbReference>
<evidence type="ECO:0000256" key="6">
    <source>
        <dbReference type="PIRNR" id="PIRNR001084"/>
    </source>
</evidence>
<keyword evidence="5 6" id="KW-0326">Glycosidase</keyword>
<dbReference type="PIRSF" id="PIRSF001084">
    <property type="entry name" value="B-galactosidase"/>
    <property type="match status" value="1"/>
</dbReference>
<sequence length="693" mass="76151">MISTLLSRLPHGSDGDPATPRLAFGADYNPEQWPREVWEEDIRLMRRAGVNIVSVAIFSWARIQPARDRWDFGWLDEVMDLLHAGGIGVDLATATASPPPWLTTAHPEILPVTAAGETVWPGARQHWRPTSPVFREHALRLVTEMARRYADHPALVAWHVSNELGCHNVYDYSDDAARAFRGWLRARYETLDALNHAWGTAFWSQRYSDWEQILPPRLAASHPNPTQQLDFKRFSSDALKEYLRAERDVLREITPGVPVTTNFMVMGETKGMNYPDWADEIDFVSNDHYVHPGPQDRDELSFSANLTSGIAGGRPWFLMEHSTSAVNWQPVNVAKRPGDLARDSLLHVAHGADAVCFFQWRQSAAGAEKYHSAMVPHAGADSEVFRAVTELGATLRALAPVAGSEREPAPVAIVYDWESWWASEQDSHPSSRLNYRQEALDWYSALLALGIRADVVTTRADLGAYRLVIAPVLHVVPGPLAKELTRYVETGGHLVTTYFSGVVDENDHIWLGGYPGALRELLGIRIEEFGPLLADDTVELDGVGFGFGDAGGPATGTLWTDRITVTEPDVDTLAHYRTGAYAGRPAVTRRPVGQGSAAYVSTRLGADGLARLLPDLLAAADVHSDLPAEARGRVETAARRDADGRYLFLVNRTDEQVSLSGVAGEPLAGGTLAADGSLTLRPREVAVVRQPAS</sequence>
<evidence type="ECO:0000256" key="1">
    <source>
        <dbReference type="ARBA" id="ARBA00001412"/>
    </source>
</evidence>
<feature type="domain" description="Beta-galactosidase trimerisation" evidence="11">
    <location>
        <begin position="409"/>
        <end position="622"/>
    </location>
</feature>
<dbReference type="Gene3D" id="2.60.40.1180">
    <property type="entry name" value="Golgi alpha-mannosidase II"/>
    <property type="match status" value="1"/>
</dbReference>
<dbReference type="PANTHER" id="PTHR36447">
    <property type="entry name" value="BETA-GALACTOSIDASE GANA"/>
    <property type="match status" value="1"/>
</dbReference>
<organism evidence="13 14">
    <name type="scientific">Streptomyces sparsogenes DSM 40356</name>
    <dbReference type="NCBI Taxonomy" id="1331668"/>
    <lineage>
        <taxon>Bacteria</taxon>
        <taxon>Bacillati</taxon>
        <taxon>Actinomycetota</taxon>
        <taxon>Actinomycetes</taxon>
        <taxon>Kitasatosporales</taxon>
        <taxon>Streptomycetaceae</taxon>
        <taxon>Streptomyces</taxon>
    </lineage>
</organism>
<dbReference type="EMBL" id="ASQP01000477">
    <property type="protein sequence ID" value="OMI34213.1"/>
    <property type="molecule type" value="Genomic_DNA"/>
</dbReference>
<feature type="region of interest" description="Disordered" evidence="9">
    <location>
        <begin position="1"/>
        <end position="25"/>
    </location>
</feature>
<evidence type="ECO:0000256" key="5">
    <source>
        <dbReference type="ARBA" id="ARBA00023295"/>
    </source>
</evidence>
<keyword evidence="14" id="KW-1185">Reference proteome</keyword>
<evidence type="ECO:0000313" key="14">
    <source>
        <dbReference type="Proteomes" id="UP000186168"/>
    </source>
</evidence>
<comment type="catalytic activity">
    <reaction evidence="1 6">
        <text>Hydrolysis of terminal non-reducing beta-D-galactose residues in beta-D-galactosides.</text>
        <dbReference type="EC" id="3.2.1.23"/>
    </reaction>
</comment>